<dbReference type="Proteomes" id="UP001642484">
    <property type="component" value="Unassembled WGS sequence"/>
</dbReference>
<keyword evidence="3" id="KW-1185">Reference proteome</keyword>
<reference evidence="2 3" key="1">
    <citation type="submission" date="2024-02" db="EMBL/GenBank/DDBJ databases">
        <authorList>
            <person name="Chen Y."/>
            <person name="Shah S."/>
            <person name="Dougan E. K."/>
            <person name="Thang M."/>
            <person name="Chan C."/>
        </authorList>
    </citation>
    <scope>NUCLEOTIDE SEQUENCE [LARGE SCALE GENOMIC DNA]</scope>
</reference>
<gene>
    <name evidence="2" type="ORF">CCMP2556_LOCUS33991</name>
</gene>
<evidence type="ECO:0000256" key="1">
    <source>
        <dbReference type="SAM" id="MobiDB-lite"/>
    </source>
</evidence>
<dbReference type="EMBL" id="CAXAMN010022414">
    <property type="protein sequence ID" value="CAK9069146.1"/>
    <property type="molecule type" value="Genomic_DNA"/>
</dbReference>
<feature type="region of interest" description="Disordered" evidence="1">
    <location>
        <begin position="113"/>
        <end position="138"/>
    </location>
</feature>
<evidence type="ECO:0000313" key="3">
    <source>
        <dbReference type="Proteomes" id="UP001642484"/>
    </source>
</evidence>
<evidence type="ECO:0000313" key="2">
    <source>
        <dbReference type="EMBL" id="CAK9069146.1"/>
    </source>
</evidence>
<feature type="non-terminal residue" evidence="2">
    <location>
        <position position="1"/>
    </location>
</feature>
<name>A0ABP0NZC1_9DINO</name>
<proteinExistence type="predicted"/>
<comment type="caution">
    <text evidence="2">The sequence shown here is derived from an EMBL/GenBank/DDBJ whole genome shotgun (WGS) entry which is preliminary data.</text>
</comment>
<organism evidence="2 3">
    <name type="scientific">Durusdinium trenchii</name>
    <dbReference type="NCBI Taxonomy" id="1381693"/>
    <lineage>
        <taxon>Eukaryota</taxon>
        <taxon>Sar</taxon>
        <taxon>Alveolata</taxon>
        <taxon>Dinophyceae</taxon>
        <taxon>Suessiales</taxon>
        <taxon>Symbiodiniaceae</taxon>
        <taxon>Durusdinium</taxon>
    </lineage>
</organism>
<sequence length="673" mass="74928">GPKAPSEKYKKVYDFLMEQWTNDPSHRPYEKIRETIRMDRYRDWTKRFMSSEHWDPNPLLFLPACVAESEMVRYRRARDYQILHRSAAKLWSHGVDMSTALKIIREAVAERLEMPPKKRTSGSGGGAGGAKKAKKGGDLPSIAPDALKLPHMSFATIHVTVVDADSSKVVDTNRGVTLSASIRRRPNAFTLLYQLEFLCRTGMSRELSIASLQAYDSVAQFAAAYQLGAAESGAAVNLLRNIAPSVKNALTELVARFTMPKFLTHEPLASGWFNNDYCSGTGTLQSWSKALTNTEELAKLLVSRMEKDYENLQRVCGGFLAAVERYKEIVPKHFLDATLPEIEKSLQQQLLQATWAQTELNFDADLLKMNAWARKYDIFSQQQAMMDFKYLSDRCAKGTERVNAFLNDKHRLHSFDNLVMGHAAIVEMQAAMNNQGLTVLVFDATLWPSRALALDEAVQVCQTVSSGNPRTLCFFLLPQWHSIYVQTGVAAVVSGGSGSSASAWVKSHALMGSIAGIERSRVNELVNPDPDKPLAPHFRVQQRGVAATKSIITQLLEGMTSGETTQLLVVDLLPSRFAEWSAACWEFQKEALLGSGDGLDVRFLAVYDKDNAHILATWRECMVGRVMSQWWDQCADAGPKARETTRFQEEPPSLEILSIGSDSSCVVSLGTIR</sequence>
<protein>
    <submittedName>
        <fullName evidence="2">Uncharacterized protein</fullName>
    </submittedName>
</protein>
<accession>A0ABP0NZC1</accession>